<reference evidence="5 6" key="1">
    <citation type="submission" date="2019-03" db="EMBL/GenBank/DDBJ databases">
        <title>Genomic Encyclopedia of Archaeal and Bacterial Type Strains, Phase II (KMG-II): from individual species to whole genera.</title>
        <authorList>
            <person name="Goeker M."/>
        </authorList>
    </citation>
    <scope>NUCLEOTIDE SEQUENCE [LARGE SCALE GENOMIC DNA]</scope>
    <source>
        <strain evidence="5 6">DSM 25687</strain>
    </source>
</reference>
<organism evidence="5 6">
    <name type="scientific">Flavobacterium dankookense</name>
    <dbReference type="NCBI Taxonomy" id="706186"/>
    <lineage>
        <taxon>Bacteria</taxon>
        <taxon>Pseudomonadati</taxon>
        <taxon>Bacteroidota</taxon>
        <taxon>Flavobacteriia</taxon>
        <taxon>Flavobacteriales</taxon>
        <taxon>Flavobacteriaceae</taxon>
        <taxon>Flavobacterium</taxon>
    </lineage>
</organism>
<evidence type="ECO:0000259" key="4">
    <source>
        <dbReference type="Pfam" id="PF00144"/>
    </source>
</evidence>
<dbReference type="AlphaFoldDB" id="A0A4R6Q7I8"/>
<comment type="caution">
    <text evidence="5">The sequence shown here is derived from an EMBL/GenBank/DDBJ whole genome shotgun (WGS) entry which is preliminary data.</text>
</comment>
<proteinExistence type="predicted"/>
<dbReference type="Proteomes" id="UP000295260">
    <property type="component" value="Unassembled WGS sequence"/>
</dbReference>
<keyword evidence="2" id="KW-0472">Membrane</keyword>
<feature type="chain" id="PRO_5020874948" evidence="3">
    <location>
        <begin position="19"/>
        <end position="465"/>
    </location>
</feature>
<accession>A0A4R6Q7I8</accession>
<evidence type="ECO:0000313" key="5">
    <source>
        <dbReference type="EMBL" id="TDP57583.1"/>
    </source>
</evidence>
<dbReference type="InterPro" id="IPR001466">
    <property type="entry name" value="Beta-lactam-related"/>
</dbReference>
<evidence type="ECO:0000256" key="3">
    <source>
        <dbReference type="SAM" id="SignalP"/>
    </source>
</evidence>
<dbReference type="OrthoDB" id="9793489at2"/>
<dbReference type="PANTHER" id="PTHR46825:SF11">
    <property type="entry name" value="PENICILLIN-BINDING PROTEIN 4"/>
    <property type="match status" value="1"/>
</dbReference>
<dbReference type="EMBL" id="SNXR01000018">
    <property type="protein sequence ID" value="TDP57583.1"/>
    <property type="molecule type" value="Genomic_DNA"/>
</dbReference>
<gene>
    <name evidence="5" type="ORF">BC748_2797</name>
</gene>
<name>A0A4R6Q7I8_9FLAO</name>
<evidence type="ECO:0000256" key="1">
    <source>
        <dbReference type="ARBA" id="ARBA00004370"/>
    </source>
</evidence>
<dbReference type="InterPro" id="IPR050491">
    <property type="entry name" value="AmpC-like"/>
</dbReference>
<evidence type="ECO:0000256" key="2">
    <source>
        <dbReference type="ARBA" id="ARBA00023136"/>
    </source>
</evidence>
<sequence>MKKIFLILLVLIANNLLAQKTQKLDSLFKKLSSNKEFNGNVLIAEKGKVIYKNSFGLANETTKEELNENSIFELASVSKQFTAFAIVILKEKGKLKYEDKIGDILPQLSFYKNITVRNLLNHTSGLPDYMKILDSLLIDKTWNNKTKIATNKDILDVFEKHKPSLLFETNEKWEYSNTGYAILGSIIEKVSGKSYAEFLKAEIFKPLKMKNTFVYTRRLKPQKINNYAFGYVYSDSLKINQLPDQVKGMDLYVYTLDGIVGDGTVNSTIDDLLKWDRSLNTSKLVSKNDINEIFNPTTLNNGTKTKYGFGWFLENNETFGKIVYHSGSWPGYISYIERHIDNDKTIILLQNNDNRNTKIPSKLIRNILYNIEPVTFSDDYLKKISGDYKTEQGNIKKVLYENGKLYIPMFAEEKFELEPITKTLFTVIGFSPEVRYEFVFENDKVKKYIVTQPEQGVRKEAVKIE</sequence>
<feature type="signal peptide" evidence="3">
    <location>
        <begin position="1"/>
        <end position="18"/>
    </location>
</feature>
<keyword evidence="6" id="KW-1185">Reference proteome</keyword>
<dbReference type="RefSeq" id="WP_133533986.1">
    <property type="nucleotide sequence ID" value="NZ_SNXR01000018.1"/>
</dbReference>
<dbReference type="PANTHER" id="PTHR46825">
    <property type="entry name" value="D-ALANYL-D-ALANINE-CARBOXYPEPTIDASE/ENDOPEPTIDASE AMPH"/>
    <property type="match status" value="1"/>
</dbReference>
<comment type="subcellular location">
    <subcellularLocation>
        <location evidence="1">Membrane</location>
    </subcellularLocation>
</comment>
<dbReference type="Gene3D" id="3.40.710.10">
    <property type="entry name" value="DD-peptidase/beta-lactamase superfamily"/>
    <property type="match status" value="1"/>
</dbReference>
<dbReference type="InterPro" id="IPR012338">
    <property type="entry name" value="Beta-lactam/transpept-like"/>
</dbReference>
<evidence type="ECO:0000313" key="6">
    <source>
        <dbReference type="Proteomes" id="UP000295260"/>
    </source>
</evidence>
<protein>
    <submittedName>
        <fullName evidence="5">CubicO group peptidase (Beta-lactamase class C family)</fullName>
    </submittedName>
</protein>
<feature type="domain" description="Beta-lactamase-related" evidence="4">
    <location>
        <begin position="40"/>
        <end position="357"/>
    </location>
</feature>
<dbReference type="GO" id="GO:0016020">
    <property type="term" value="C:membrane"/>
    <property type="evidence" value="ECO:0007669"/>
    <property type="project" value="UniProtKB-SubCell"/>
</dbReference>
<dbReference type="Pfam" id="PF00144">
    <property type="entry name" value="Beta-lactamase"/>
    <property type="match status" value="1"/>
</dbReference>
<keyword evidence="3" id="KW-0732">Signal</keyword>
<dbReference type="SUPFAM" id="SSF56601">
    <property type="entry name" value="beta-lactamase/transpeptidase-like"/>
    <property type="match status" value="1"/>
</dbReference>